<dbReference type="AlphaFoldDB" id="A0A151JF79"/>
<evidence type="ECO:0000313" key="2">
    <source>
        <dbReference type="Proteomes" id="UP000078492"/>
    </source>
</evidence>
<dbReference type="EMBL" id="KQ979016">
    <property type="protein sequence ID" value="KYN24382.1"/>
    <property type="molecule type" value="Genomic_DNA"/>
</dbReference>
<proteinExistence type="predicted"/>
<keyword evidence="2" id="KW-1185">Reference proteome</keyword>
<gene>
    <name evidence="1" type="ORF">ALC57_04019</name>
</gene>
<organism evidence="1 2">
    <name type="scientific">Trachymyrmex cornetzi</name>
    <dbReference type="NCBI Taxonomy" id="471704"/>
    <lineage>
        <taxon>Eukaryota</taxon>
        <taxon>Metazoa</taxon>
        <taxon>Ecdysozoa</taxon>
        <taxon>Arthropoda</taxon>
        <taxon>Hexapoda</taxon>
        <taxon>Insecta</taxon>
        <taxon>Pterygota</taxon>
        <taxon>Neoptera</taxon>
        <taxon>Endopterygota</taxon>
        <taxon>Hymenoptera</taxon>
        <taxon>Apocrita</taxon>
        <taxon>Aculeata</taxon>
        <taxon>Formicoidea</taxon>
        <taxon>Formicidae</taxon>
        <taxon>Myrmicinae</taxon>
        <taxon>Trachymyrmex</taxon>
    </lineage>
</organism>
<sequence length="361" mass="41319">MVVNYIVNFLDEHKDECQFSLEEILADYTCEKPSDKWILHKLKEKYKDEIIITRLKNQSPIISLKDTGHEILYKAWYEKQEKKMEDERIRVVKSAGKIIVEDIRSQIYLLHSYPSPITFLENAEEDVPVTLQTLLETIILKNKRGDLHRWRVIITAISHAIISATRPRSFISSILTALSSLLLKKYGSSSLLDILSALGFSASYREARVFEISSVLHPYLYESQQGFTQFVFDNVDHQTCTLTGSNTLHAMAGIQCTTPKIKNLFSSVIPRVQKIPASIEVGKFGRIDVLPFQKVNPGIASVKIENLQDLNPLTNDIEVNTVECSWFYGKWQHGDKMPGSFKFINLFNYINCITIIKQKKG</sequence>
<dbReference type="Proteomes" id="UP000078492">
    <property type="component" value="Unassembled WGS sequence"/>
</dbReference>
<protein>
    <submittedName>
        <fullName evidence="1">Uncharacterized protein</fullName>
    </submittedName>
</protein>
<accession>A0A151JF79</accession>
<reference evidence="1 2" key="1">
    <citation type="submission" date="2015-09" db="EMBL/GenBank/DDBJ databases">
        <title>Trachymyrmex cornetzi WGS genome.</title>
        <authorList>
            <person name="Nygaard S."/>
            <person name="Hu H."/>
            <person name="Boomsma J."/>
            <person name="Zhang G."/>
        </authorList>
    </citation>
    <scope>NUCLEOTIDE SEQUENCE [LARGE SCALE GENOMIC DNA]</scope>
    <source>
        <strain evidence="1">Tcor2-1</strain>
        <tissue evidence="1">Whole body</tissue>
    </source>
</reference>
<evidence type="ECO:0000313" key="1">
    <source>
        <dbReference type="EMBL" id="KYN24382.1"/>
    </source>
</evidence>
<name>A0A151JF79_9HYME</name>